<dbReference type="GO" id="GO:0005524">
    <property type="term" value="F:ATP binding"/>
    <property type="evidence" value="ECO:0007669"/>
    <property type="project" value="UniProtKB-KW"/>
</dbReference>
<reference evidence="5" key="1">
    <citation type="submission" date="2020-10" db="EMBL/GenBank/DDBJ databases">
        <authorList>
            <person name="Gilroy R."/>
        </authorList>
    </citation>
    <scope>NUCLEOTIDE SEQUENCE</scope>
    <source>
        <strain evidence="5">517</strain>
    </source>
</reference>
<accession>A0A940DHY9</accession>
<evidence type="ECO:0000313" key="6">
    <source>
        <dbReference type="Proteomes" id="UP000727857"/>
    </source>
</evidence>
<evidence type="ECO:0000259" key="4">
    <source>
        <dbReference type="PROSITE" id="PS50893"/>
    </source>
</evidence>
<dbReference type="InterPro" id="IPR003593">
    <property type="entry name" value="AAA+_ATPase"/>
</dbReference>
<dbReference type="Proteomes" id="UP000727857">
    <property type="component" value="Unassembled WGS sequence"/>
</dbReference>
<sequence>MMALLELKNVSLIYHSHDGETEAVSDVSLTVGEGEFVSVVGPSGCGKTTLLGVIAGLIAPSGGEVLIKGRPVSEARNMTSLMPQRDQLFEWRSVFRNVTLGPEIKRDKSKEICAYADELLSKYGLYEFRKKRPSELSGGMRQRAALIRTLVTRPELLLLDEPFSALDFQTRLTVCDDVENIIRKEGKTAVLVTHDISEAISMSDKVVVLSARPATVKKVYDITLDKSISPLKRREQKSFPVYFRSIWKDMEVHHE</sequence>
<keyword evidence="3 5" id="KW-0067">ATP-binding</keyword>
<dbReference type="Gene3D" id="3.40.50.300">
    <property type="entry name" value="P-loop containing nucleotide triphosphate hydrolases"/>
    <property type="match status" value="1"/>
</dbReference>
<gene>
    <name evidence="5" type="ORF">IAB16_06740</name>
</gene>
<dbReference type="CDD" id="cd03293">
    <property type="entry name" value="ABC_NrtD_SsuB_transporters"/>
    <property type="match status" value="1"/>
</dbReference>
<dbReference type="Pfam" id="PF00005">
    <property type="entry name" value="ABC_tran"/>
    <property type="match status" value="1"/>
</dbReference>
<dbReference type="InterPro" id="IPR050166">
    <property type="entry name" value="ABC_transporter_ATP-bind"/>
</dbReference>
<proteinExistence type="predicted"/>
<evidence type="ECO:0000256" key="3">
    <source>
        <dbReference type="ARBA" id="ARBA00022840"/>
    </source>
</evidence>
<evidence type="ECO:0000313" key="5">
    <source>
        <dbReference type="EMBL" id="MBO8424699.1"/>
    </source>
</evidence>
<dbReference type="PROSITE" id="PS50893">
    <property type="entry name" value="ABC_TRANSPORTER_2"/>
    <property type="match status" value="1"/>
</dbReference>
<name>A0A940DHY9_9FIRM</name>
<keyword evidence="2" id="KW-0547">Nucleotide-binding</keyword>
<dbReference type="GO" id="GO:0016887">
    <property type="term" value="F:ATP hydrolysis activity"/>
    <property type="evidence" value="ECO:0007669"/>
    <property type="project" value="InterPro"/>
</dbReference>
<dbReference type="PANTHER" id="PTHR42788:SF21">
    <property type="entry name" value="ABC TRANSPORTER ATP-BINDING PROTEIN"/>
    <property type="match status" value="1"/>
</dbReference>
<dbReference type="InterPro" id="IPR003439">
    <property type="entry name" value="ABC_transporter-like_ATP-bd"/>
</dbReference>
<dbReference type="InterPro" id="IPR027417">
    <property type="entry name" value="P-loop_NTPase"/>
</dbReference>
<dbReference type="PANTHER" id="PTHR42788">
    <property type="entry name" value="TAURINE IMPORT ATP-BINDING PROTEIN-RELATED"/>
    <property type="match status" value="1"/>
</dbReference>
<comment type="caution">
    <text evidence="5">The sequence shown here is derived from an EMBL/GenBank/DDBJ whole genome shotgun (WGS) entry which is preliminary data.</text>
</comment>
<dbReference type="AlphaFoldDB" id="A0A940DHY9"/>
<feature type="domain" description="ABC transporter" evidence="4">
    <location>
        <begin position="5"/>
        <end position="236"/>
    </location>
</feature>
<protein>
    <submittedName>
        <fullName evidence="5">ABC transporter ATP-binding protein</fullName>
    </submittedName>
</protein>
<dbReference type="PROSITE" id="PS00211">
    <property type="entry name" value="ABC_TRANSPORTER_1"/>
    <property type="match status" value="1"/>
</dbReference>
<reference evidence="5" key="2">
    <citation type="journal article" date="2021" name="PeerJ">
        <title>Extensive microbial diversity within the chicken gut microbiome revealed by metagenomics and culture.</title>
        <authorList>
            <person name="Gilroy R."/>
            <person name="Ravi A."/>
            <person name="Getino M."/>
            <person name="Pursley I."/>
            <person name="Horton D.L."/>
            <person name="Alikhan N.F."/>
            <person name="Baker D."/>
            <person name="Gharbi K."/>
            <person name="Hall N."/>
            <person name="Watson M."/>
            <person name="Adriaenssens E.M."/>
            <person name="Foster-Nyarko E."/>
            <person name="Jarju S."/>
            <person name="Secka A."/>
            <person name="Antonio M."/>
            <person name="Oren A."/>
            <person name="Chaudhuri R.R."/>
            <person name="La Ragione R."/>
            <person name="Hildebrand F."/>
            <person name="Pallen M.J."/>
        </authorList>
    </citation>
    <scope>NUCLEOTIDE SEQUENCE</scope>
    <source>
        <strain evidence="5">517</strain>
    </source>
</reference>
<dbReference type="InterPro" id="IPR017871">
    <property type="entry name" value="ABC_transporter-like_CS"/>
</dbReference>
<keyword evidence="1" id="KW-0813">Transport</keyword>
<evidence type="ECO:0000256" key="1">
    <source>
        <dbReference type="ARBA" id="ARBA00022448"/>
    </source>
</evidence>
<dbReference type="EMBL" id="JADINF010000171">
    <property type="protein sequence ID" value="MBO8424699.1"/>
    <property type="molecule type" value="Genomic_DNA"/>
</dbReference>
<organism evidence="5 6">
    <name type="scientific">Candidatus Stercoripulliclostridium pullicola</name>
    <dbReference type="NCBI Taxonomy" id="2840953"/>
    <lineage>
        <taxon>Bacteria</taxon>
        <taxon>Bacillati</taxon>
        <taxon>Bacillota</taxon>
        <taxon>Clostridia</taxon>
        <taxon>Eubacteriales</taxon>
        <taxon>Candidatus Stercoripulliclostridium</taxon>
    </lineage>
</organism>
<dbReference type="SMART" id="SM00382">
    <property type="entry name" value="AAA"/>
    <property type="match status" value="1"/>
</dbReference>
<dbReference type="SUPFAM" id="SSF52540">
    <property type="entry name" value="P-loop containing nucleoside triphosphate hydrolases"/>
    <property type="match status" value="1"/>
</dbReference>
<evidence type="ECO:0000256" key="2">
    <source>
        <dbReference type="ARBA" id="ARBA00022741"/>
    </source>
</evidence>